<dbReference type="PANTHER" id="PTHR43811">
    <property type="entry name" value="FKBP-TYPE PEPTIDYL-PROLYL CIS-TRANS ISOMERASE FKPA"/>
    <property type="match status" value="1"/>
</dbReference>
<sequence>MKEVFISLGVFTICCVVALATQLRGSEAVAGNLTVDIGTTDSVTSTLVAQAEPDPPTEETTEEPTTDMAENITTTDSGLMYEDLEVGTGALPTQGQAVTVHYTGTLENGEKFDSSRDRNRPFSFTIGVGQVIKGWDEGVATMRVGGRRKLVIPPELGYGARGAGGVIPPNATLIFDVELIRVGG</sequence>
<reference evidence="8 9" key="1">
    <citation type="journal article" date="2020" name="Microb. Ecol.">
        <title>Ecogenomics of the Marine Benthic Filamentous Cyanobacterium Adonisia.</title>
        <authorList>
            <person name="Walter J.M."/>
            <person name="Coutinho F.H."/>
            <person name="Leomil L."/>
            <person name="Hargreaves P.I."/>
            <person name="Campeao M.E."/>
            <person name="Vieira V.V."/>
            <person name="Silva B.S."/>
            <person name="Fistarol G.O."/>
            <person name="Salomon P.S."/>
            <person name="Sawabe T."/>
            <person name="Mino S."/>
            <person name="Hosokawa M."/>
            <person name="Miyashita H."/>
            <person name="Maruyama F."/>
            <person name="van Verk M.C."/>
            <person name="Dutilh B.E."/>
            <person name="Thompson C.C."/>
            <person name="Thompson F.L."/>
        </authorList>
    </citation>
    <scope>NUCLEOTIDE SEQUENCE [LARGE SCALE GENOMIC DNA]</scope>
    <source>
        <strain evidence="8 9">CCMR0081</strain>
    </source>
</reference>
<comment type="similarity">
    <text evidence="2 6">Belongs to the FKBP-type PPIase family.</text>
</comment>
<evidence type="ECO:0000256" key="3">
    <source>
        <dbReference type="ARBA" id="ARBA00023110"/>
    </source>
</evidence>
<dbReference type="InterPro" id="IPR001179">
    <property type="entry name" value="PPIase_FKBP_dom"/>
</dbReference>
<organism evidence="8 9">
    <name type="scientific">Adonisia turfae CCMR0081</name>
    <dbReference type="NCBI Taxonomy" id="2292702"/>
    <lineage>
        <taxon>Bacteria</taxon>
        <taxon>Bacillati</taxon>
        <taxon>Cyanobacteriota</taxon>
        <taxon>Adonisia</taxon>
        <taxon>Adonisia turfae</taxon>
    </lineage>
</organism>
<protein>
    <recommendedName>
        <fullName evidence="6">Peptidyl-prolyl cis-trans isomerase</fullName>
        <ecNumber evidence="6">5.2.1.8</ecNumber>
    </recommendedName>
</protein>
<gene>
    <name evidence="8" type="ORF">DXZ20_17750</name>
</gene>
<dbReference type="PANTHER" id="PTHR43811:SF19">
    <property type="entry name" value="39 KDA FK506-BINDING NUCLEAR PROTEIN"/>
    <property type="match status" value="1"/>
</dbReference>
<evidence type="ECO:0000256" key="6">
    <source>
        <dbReference type="RuleBase" id="RU003915"/>
    </source>
</evidence>
<dbReference type="EMBL" id="QXHD01000004">
    <property type="protein sequence ID" value="NEZ57486.1"/>
    <property type="molecule type" value="Genomic_DNA"/>
</dbReference>
<evidence type="ECO:0000313" key="8">
    <source>
        <dbReference type="EMBL" id="NEZ57486.1"/>
    </source>
</evidence>
<dbReference type="InterPro" id="IPR046357">
    <property type="entry name" value="PPIase_dom_sf"/>
</dbReference>
<dbReference type="Proteomes" id="UP000481033">
    <property type="component" value="Unassembled WGS sequence"/>
</dbReference>
<dbReference type="EC" id="5.2.1.8" evidence="6"/>
<name>A0A6M0RMU2_9CYAN</name>
<proteinExistence type="inferred from homology"/>
<feature type="domain" description="PPIase FKBP-type" evidence="7">
    <location>
        <begin position="95"/>
        <end position="183"/>
    </location>
</feature>
<keyword evidence="3 5" id="KW-0697">Rotamase</keyword>
<evidence type="ECO:0000256" key="1">
    <source>
        <dbReference type="ARBA" id="ARBA00000971"/>
    </source>
</evidence>
<dbReference type="Gene3D" id="3.10.50.40">
    <property type="match status" value="1"/>
</dbReference>
<accession>A0A6M0RMU2</accession>
<dbReference type="SUPFAM" id="SSF54534">
    <property type="entry name" value="FKBP-like"/>
    <property type="match status" value="1"/>
</dbReference>
<dbReference type="RefSeq" id="WP_006517033.1">
    <property type="nucleotide sequence ID" value="NZ_QXHD01000004.1"/>
</dbReference>
<dbReference type="GO" id="GO:0003755">
    <property type="term" value="F:peptidyl-prolyl cis-trans isomerase activity"/>
    <property type="evidence" value="ECO:0007669"/>
    <property type="project" value="UniProtKB-UniRule"/>
</dbReference>
<dbReference type="AlphaFoldDB" id="A0A6M0RMU2"/>
<evidence type="ECO:0000256" key="2">
    <source>
        <dbReference type="ARBA" id="ARBA00006577"/>
    </source>
</evidence>
<evidence type="ECO:0000256" key="5">
    <source>
        <dbReference type="PROSITE-ProRule" id="PRU00277"/>
    </source>
</evidence>
<dbReference type="FunFam" id="3.10.50.40:FF:000006">
    <property type="entry name" value="Peptidyl-prolyl cis-trans isomerase"/>
    <property type="match status" value="1"/>
</dbReference>
<evidence type="ECO:0000313" key="9">
    <source>
        <dbReference type="Proteomes" id="UP000481033"/>
    </source>
</evidence>
<dbReference type="PROSITE" id="PS50059">
    <property type="entry name" value="FKBP_PPIASE"/>
    <property type="match status" value="1"/>
</dbReference>
<keyword evidence="4 5" id="KW-0413">Isomerase</keyword>
<comment type="caution">
    <text evidence="8">The sequence shown here is derived from an EMBL/GenBank/DDBJ whole genome shotgun (WGS) entry which is preliminary data.</text>
</comment>
<dbReference type="Pfam" id="PF00254">
    <property type="entry name" value="FKBP_C"/>
    <property type="match status" value="1"/>
</dbReference>
<evidence type="ECO:0000259" key="7">
    <source>
        <dbReference type="PROSITE" id="PS50059"/>
    </source>
</evidence>
<keyword evidence="9" id="KW-1185">Reference proteome</keyword>
<comment type="catalytic activity">
    <reaction evidence="1 5 6">
        <text>[protein]-peptidylproline (omega=180) = [protein]-peptidylproline (omega=0)</text>
        <dbReference type="Rhea" id="RHEA:16237"/>
        <dbReference type="Rhea" id="RHEA-COMP:10747"/>
        <dbReference type="Rhea" id="RHEA-COMP:10748"/>
        <dbReference type="ChEBI" id="CHEBI:83833"/>
        <dbReference type="ChEBI" id="CHEBI:83834"/>
        <dbReference type="EC" id="5.2.1.8"/>
    </reaction>
</comment>
<evidence type="ECO:0000256" key="4">
    <source>
        <dbReference type="ARBA" id="ARBA00023235"/>
    </source>
</evidence>